<keyword evidence="1" id="KW-0433">Leucine-rich repeat</keyword>
<keyword evidence="3" id="KW-1133">Transmembrane helix</keyword>
<evidence type="ECO:0000256" key="3">
    <source>
        <dbReference type="SAM" id="Phobius"/>
    </source>
</evidence>
<keyword evidence="3" id="KW-0812">Transmembrane</keyword>
<dbReference type="SUPFAM" id="SSF52058">
    <property type="entry name" value="L domain-like"/>
    <property type="match status" value="2"/>
</dbReference>
<evidence type="ECO:0000256" key="1">
    <source>
        <dbReference type="ARBA" id="ARBA00022614"/>
    </source>
</evidence>
<feature type="transmembrane region" description="Helical" evidence="3">
    <location>
        <begin position="807"/>
        <end position="832"/>
    </location>
</feature>
<evidence type="ECO:0000313" key="5">
    <source>
        <dbReference type="Proteomes" id="UP001152320"/>
    </source>
</evidence>
<dbReference type="Pfam" id="PF13855">
    <property type="entry name" value="LRR_8"/>
    <property type="match status" value="1"/>
</dbReference>
<accession>A0A9Q1CC03</accession>
<dbReference type="InterPro" id="IPR032675">
    <property type="entry name" value="LRR_dom_sf"/>
</dbReference>
<dbReference type="SMART" id="SM00369">
    <property type="entry name" value="LRR_TYP"/>
    <property type="match status" value="8"/>
</dbReference>
<dbReference type="InterPro" id="IPR003591">
    <property type="entry name" value="Leu-rich_rpt_typical-subtyp"/>
</dbReference>
<dbReference type="Proteomes" id="UP001152320">
    <property type="component" value="Chromosome 5"/>
</dbReference>
<sequence length="1141" mass="129769">MSEYWKYFLFYLAVQRFVITNQILPKHQDDNELLTDEVPACGAHGVCDCSHMFKVVCTGRKLTRLPTGIPRNISYLYLNENFISIVPTLWMLQFQNLYFLDISSNQIKQSFRLPKNLLKLHAGDNLIESIEEFFWNGCGSLREVHLGDNKIKEIPEKTFQTGCKLLGCIRLEGNNITELRNDTLKGLTGMLYIKLGPNPIHRIDGGAFSDICHSVRSMIVKRILLRTIPQGLFKGCAKLNELYWTRGALETIANGIFSGIKSLDIIDLSMNDQLSELPQGMFAEISWVRFMSLTNINITEVPEDLFKKVKIVSKVDLGYNRITMVPDSLFSAEKDTITVLILAHNKLTQLSPKFFQNLPYLMHLYLFANNLIQLTSDVFFGTNLQTLYIFDNNITEIQDRPFRTKGQFPPLLINLRNNPISMVSGNSLLDLAPNASVILECGRLTLPLRKVENITIKCVTPEVQLEIKGVGIFAIHSFQYGGFTCNPRNLSCESCPVGSYTSSLEAGCIQCPAGGFYQDMVGSYTAELGGIGCKSCNPGTFVIHGSGTSPLSCKVCPEGTRREETAGFRACYCLENHFRLDRFGKCFPCPNEGISCANDTASIAPGYFWKWNSEDFKAYEKYVININTRSDEYNRASKVYNGPLPMAHKCLIPHNCVNNGNSLAGNCKEGYQGWLCSVCAEGYFQLFQLCHRCNSFWTLLGEILLFLFVTALFLWFIISPFVRRSRVAKMSRDRSSGDVVMSRVKILIGFYQVVDSYWHMLSFHEPSSLMQFIVSRIIEVMSFALSLIFVSPGCFISWFRWNPYTQLWAFYGLLSSLTLIFLQGYCITLCVLKQRKGDASTFLKVRSTCLKLLVFTFFVSYSEACSLVFQLYNCDKFYLDQDKTVDINLLHSNYNISCDTELYMLYRRVYCLPGWILICSFPLIMFLFLFKYSRTSRGQNSVMPTGAYYPDWLYFMCENLKSNCWYWEIVELGRKVLLTFLPLAFGWEGVNIILGLFASVIFLSLHVYTRPMKDSWDNFLQFLSLLFLIFNMLVSAYNIEGDSSFVYVIVALINIALLLLVSVDALIKMFTVCKKACLSIKSSAPEQQIQASTCSYDETDETIPLCQGGTRDDVEQENETHFIEKDGSRNVQTVPSLSCQF</sequence>
<feature type="transmembrane region" description="Helical" evidence="3">
    <location>
        <begin position="990"/>
        <end position="1008"/>
    </location>
</feature>
<dbReference type="PROSITE" id="PS51450">
    <property type="entry name" value="LRR"/>
    <property type="match status" value="2"/>
</dbReference>
<comment type="caution">
    <text evidence="4">The sequence shown here is derived from an EMBL/GenBank/DDBJ whole genome shotgun (WGS) entry which is preliminary data.</text>
</comment>
<dbReference type="AlphaFoldDB" id="A0A9Q1CC03"/>
<keyword evidence="3" id="KW-0472">Membrane</keyword>
<dbReference type="PANTHER" id="PTHR45712">
    <property type="entry name" value="AGAP008170-PA"/>
    <property type="match status" value="1"/>
</dbReference>
<dbReference type="GO" id="GO:0005615">
    <property type="term" value="C:extracellular space"/>
    <property type="evidence" value="ECO:0007669"/>
    <property type="project" value="TreeGrafter"/>
</dbReference>
<dbReference type="Pfam" id="PF13306">
    <property type="entry name" value="LRR_5"/>
    <property type="match status" value="1"/>
</dbReference>
<evidence type="ECO:0000256" key="2">
    <source>
        <dbReference type="ARBA" id="ARBA00022737"/>
    </source>
</evidence>
<feature type="transmembrane region" description="Helical" evidence="3">
    <location>
        <begin position="696"/>
        <end position="722"/>
    </location>
</feature>
<feature type="transmembrane region" description="Helical" evidence="3">
    <location>
        <begin position="852"/>
        <end position="872"/>
    </location>
</feature>
<feature type="transmembrane region" description="Helical" evidence="3">
    <location>
        <begin position="780"/>
        <end position="801"/>
    </location>
</feature>
<name>A0A9Q1CC03_HOLLE</name>
<proteinExistence type="predicted"/>
<evidence type="ECO:0000313" key="4">
    <source>
        <dbReference type="EMBL" id="KAJ8041904.1"/>
    </source>
</evidence>
<feature type="transmembrane region" description="Helical" evidence="3">
    <location>
        <begin position="1045"/>
        <end position="1067"/>
    </location>
</feature>
<gene>
    <name evidence="4" type="ORF">HOLleu_12833</name>
</gene>
<feature type="transmembrane region" description="Helical" evidence="3">
    <location>
        <begin position="1020"/>
        <end position="1039"/>
    </location>
</feature>
<organism evidence="4 5">
    <name type="scientific">Holothuria leucospilota</name>
    <name type="common">Black long sea cucumber</name>
    <name type="synonym">Mertensiothuria leucospilota</name>
    <dbReference type="NCBI Taxonomy" id="206669"/>
    <lineage>
        <taxon>Eukaryota</taxon>
        <taxon>Metazoa</taxon>
        <taxon>Echinodermata</taxon>
        <taxon>Eleutherozoa</taxon>
        <taxon>Echinozoa</taxon>
        <taxon>Holothuroidea</taxon>
        <taxon>Aspidochirotacea</taxon>
        <taxon>Aspidochirotida</taxon>
        <taxon>Holothuriidae</taxon>
        <taxon>Holothuria</taxon>
    </lineage>
</organism>
<feature type="transmembrane region" description="Helical" evidence="3">
    <location>
        <begin position="912"/>
        <end position="930"/>
    </location>
</feature>
<dbReference type="InterPro" id="IPR050333">
    <property type="entry name" value="SLRP"/>
</dbReference>
<keyword evidence="5" id="KW-1185">Reference proteome</keyword>
<dbReference type="InterPro" id="IPR026906">
    <property type="entry name" value="LRR_5"/>
</dbReference>
<dbReference type="InterPro" id="IPR009030">
    <property type="entry name" value="Growth_fac_rcpt_cys_sf"/>
</dbReference>
<reference evidence="4" key="1">
    <citation type="submission" date="2021-10" db="EMBL/GenBank/DDBJ databases">
        <title>Tropical sea cucumber genome reveals ecological adaptation and Cuvierian tubules defense mechanism.</title>
        <authorList>
            <person name="Chen T."/>
        </authorList>
    </citation>
    <scope>NUCLEOTIDE SEQUENCE</scope>
    <source>
        <strain evidence="4">Nanhai2018</strain>
        <tissue evidence="4">Muscle</tissue>
    </source>
</reference>
<dbReference type="InterPro" id="IPR001611">
    <property type="entry name" value="Leu-rich_rpt"/>
</dbReference>
<dbReference type="EMBL" id="JAIZAY010000005">
    <property type="protein sequence ID" value="KAJ8041904.1"/>
    <property type="molecule type" value="Genomic_DNA"/>
</dbReference>
<protein>
    <submittedName>
        <fullName evidence="4">Insulin-like growth factor-binding protein complex acid labile subunit</fullName>
    </submittedName>
</protein>
<dbReference type="Gene3D" id="3.80.10.10">
    <property type="entry name" value="Ribonuclease Inhibitor"/>
    <property type="match status" value="3"/>
</dbReference>
<keyword evidence="2" id="KW-0677">Repeat</keyword>
<dbReference type="SMART" id="SM01411">
    <property type="entry name" value="Ephrin_rec_like"/>
    <property type="match status" value="2"/>
</dbReference>
<dbReference type="SUPFAM" id="SSF57184">
    <property type="entry name" value="Growth factor receptor domain"/>
    <property type="match status" value="1"/>
</dbReference>
<dbReference type="OrthoDB" id="4691307at2759"/>
<dbReference type="PANTHER" id="PTHR45712:SF22">
    <property type="entry name" value="INSULIN-LIKE GROWTH FACTOR-BINDING PROTEIN COMPLEX ACID LABILE SUBUNIT"/>
    <property type="match status" value="1"/>
</dbReference>